<dbReference type="GO" id="GO:0034626">
    <property type="term" value="P:fatty acid elongation, polyunsaturated fatty acid"/>
    <property type="evidence" value="ECO:0007669"/>
    <property type="project" value="TreeGrafter"/>
</dbReference>
<evidence type="ECO:0000256" key="12">
    <source>
        <dbReference type="RuleBase" id="RU361115"/>
    </source>
</evidence>
<feature type="transmembrane region" description="Helical" evidence="12">
    <location>
        <begin position="187"/>
        <end position="207"/>
    </location>
</feature>
<keyword evidence="4 12" id="KW-0808">Transferase</keyword>
<dbReference type="RefSeq" id="XP_028882443.1">
    <property type="nucleotide sequence ID" value="XM_029026328.1"/>
</dbReference>
<dbReference type="GO" id="GO:0005789">
    <property type="term" value="C:endoplasmic reticulum membrane"/>
    <property type="evidence" value="ECO:0007669"/>
    <property type="project" value="TreeGrafter"/>
</dbReference>
<dbReference type="GO" id="GO:0042761">
    <property type="term" value="P:very long-chain fatty acid biosynthetic process"/>
    <property type="evidence" value="ECO:0007669"/>
    <property type="project" value="TreeGrafter"/>
</dbReference>
<dbReference type="PANTHER" id="PTHR11157:SF126">
    <property type="entry name" value="ELONGATION OF VERY LONG CHAIN FATTY ACIDS PROTEIN"/>
    <property type="match status" value="1"/>
</dbReference>
<dbReference type="AlphaFoldDB" id="A0A1X0NUJ4"/>
<evidence type="ECO:0000256" key="7">
    <source>
        <dbReference type="ARBA" id="ARBA00022989"/>
    </source>
</evidence>
<evidence type="ECO:0000256" key="3">
    <source>
        <dbReference type="ARBA" id="ARBA00022516"/>
    </source>
</evidence>
<dbReference type="OrthoDB" id="10259681at2759"/>
<keyword evidence="5 12" id="KW-0812">Transmembrane</keyword>
<evidence type="ECO:0000313" key="13">
    <source>
        <dbReference type="EMBL" id="ORC88377.1"/>
    </source>
</evidence>
<evidence type="ECO:0000256" key="11">
    <source>
        <dbReference type="ARBA" id="ARBA00044291"/>
    </source>
</evidence>
<dbReference type="GO" id="GO:0034625">
    <property type="term" value="P:fatty acid elongation, monounsaturated fatty acid"/>
    <property type="evidence" value="ECO:0007669"/>
    <property type="project" value="TreeGrafter"/>
</dbReference>
<keyword evidence="10 12" id="KW-0275">Fatty acid biosynthesis</keyword>
<comment type="catalytic activity">
    <reaction evidence="12">
        <text>an acyl-CoA + malonyl-CoA + H(+) = a 3-oxoacyl-CoA + CO2 + CoA</text>
        <dbReference type="Rhea" id="RHEA:50252"/>
        <dbReference type="ChEBI" id="CHEBI:15378"/>
        <dbReference type="ChEBI" id="CHEBI:16526"/>
        <dbReference type="ChEBI" id="CHEBI:57287"/>
        <dbReference type="ChEBI" id="CHEBI:57384"/>
        <dbReference type="ChEBI" id="CHEBI:58342"/>
        <dbReference type="ChEBI" id="CHEBI:90726"/>
    </reaction>
    <physiologicalReaction direction="left-to-right" evidence="12">
        <dbReference type="Rhea" id="RHEA:50253"/>
    </physiologicalReaction>
</comment>
<keyword evidence="8 12" id="KW-0443">Lipid metabolism</keyword>
<dbReference type="EMBL" id="NBCO01000017">
    <property type="protein sequence ID" value="ORC88377.1"/>
    <property type="molecule type" value="Genomic_DNA"/>
</dbReference>
<evidence type="ECO:0000256" key="10">
    <source>
        <dbReference type="ARBA" id="ARBA00023160"/>
    </source>
</evidence>
<feature type="transmembrane region" description="Helical" evidence="12">
    <location>
        <begin position="107"/>
        <end position="129"/>
    </location>
</feature>
<reference evidence="13 14" key="1">
    <citation type="submission" date="2017-03" db="EMBL/GenBank/DDBJ databases">
        <title>An alternative strategy for trypanosome survival in the mammalian bloodstream revealed through genome and transcriptome analysis of the ubiquitous bovine parasite Trypanosoma (Megatrypanum) theileri.</title>
        <authorList>
            <person name="Kelly S."/>
            <person name="Ivens A."/>
            <person name="Mott A."/>
            <person name="O'Neill E."/>
            <person name="Emms D."/>
            <person name="Macleod O."/>
            <person name="Voorheis P."/>
            <person name="Matthews J."/>
            <person name="Matthews K."/>
            <person name="Carrington M."/>
        </authorList>
    </citation>
    <scope>NUCLEOTIDE SEQUENCE [LARGE SCALE GENOMIC DNA]</scope>
    <source>
        <strain evidence="13">Edinburgh</strain>
    </source>
</reference>
<dbReference type="GO" id="GO:0019367">
    <property type="term" value="P:fatty acid elongation, saturated fatty acid"/>
    <property type="evidence" value="ECO:0007669"/>
    <property type="project" value="TreeGrafter"/>
</dbReference>
<feature type="transmembrane region" description="Helical" evidence="12">
    <location>
        <begin position="283"/>
        <end position="302"/>
    </location>
</feature>
<name>A0A1X0NUJ4_9TRYP</name>
<gene>
    <name evidence="13" type="ORF">TM35_000172490</name>
</gene>
<organism evidence="13 14">
    <name type="scientific">Trypanosoma theileri</name>
    <dbReference type="NCBI Taxonomy" id="67003"/>
    <lineage>
        <taxon>Eukaryota</taxon>
        <taxon>Discoba</taxon>
        <taxon>Euglenozoa</taxon>
        <taxon>Kinetoplastea</taxon>
        <taxon>Metakinetoplastina</taxon>
        <taxon>Trypanosomatida</taxon>
        <taxon>Trypanosomatidae</taxon>
        <taxon>Trypanosoma</taxon>
    </lineage>
</organism>
<dbReference type="Pfam" id="PF01151">
    <property type="entry name" value="ELO"/>
    <property type="match status" value="1"/>
</dbReference>
<evidence type="ECO:0000256" key="2">
    <source>
        <dbReference type="ARBA" id="ARBA00007263"/>
    </source>
</evidence>
<keyword evidence="6 12" id="KW-0276">Fatty acid metabolism</keyword>
<dbReference type="STRING" id="67003.A0A1X0NUJ4"/>
<feature type="transmembrane region" description="Helical" evidence="12">
    <location>
        <begin position="76"/>
        <end position="95"/>
    </location>
</feature>
<evidence type="ECO:0000256" key="6">
    <source>
        <dbReference type="ARBA" id="ARBA00022832"/>
    </source>
</evidence>
<dbReference type="GeneID" id="39986108"/>
<protein>
    <recommendedName>
        <fullName evidence="11 12">Elongation of fatty acids protein</fullName>
        <ecNumber evidence="12">2.3.1.-</ecNumber>
    </recommendedName>
</protein>
<keyword evidence="9 12" id="KW-0472">Membrane</keyword>
<comment type="similarity">
    <text evidence="2 12">Belongs to the ELO family.</text>
</comment>
<dbReference type="Proteomes" id="UP000192257">
    <property type="component" value="Unassembled WGS sequence"/>
</dbReference>
<accession>A0A1X0NUJ4</accession>
<dbReference type="EC" id="2.3.1.-" evidence="12"/>
<evidence type="ECO:0000256" key="4">
    <source>
        <dbReference type="ARBA" id="ARBA00022679"/>
    </source>
</evidence>
<dbReference type="VEuPathDB" id="TriTrypDB:TM35_000172490"/>
<comment type="caution">
    <text evidence="13">The sequence shown here is derived from an EMBL/GenBank/DDBJ whole genome shotgun (WGS) entry which is preliminary data.</text>
</comment>
<evidence type="ECO:0000256" key="1">
    <source>
        <dbReference type="ARBA" id="ARBA00004141"/>
    </source>
</evidence>
<evidence type="ECO:0000256" key="5">
    <source>
        <dbReference type="ARBA" id="ARBA00022692"/>
    </source>
</evidence>
<sequence length="361" mass="42180">MDSILSQSRAEEIAAVVELPDSLIESVAQWTYGLFGPAVDLFESFAESQFPQVTMWIQQLDGRRHPFASKLPLLNFWYVIFSLLCYFGGTILLLLTAKIIGKGKYRMLVALHNLFLFSLSLYMSFGIMVSARAAKFSLWNNPAGTSNADWRVTKLVWLFYVSKIPEWMDTFVMCLKQNTRQITFLHLYHHSTIFFIWYICCCMAPGGEAYWSAMVNSSVHVVMYGYYFLTAVFEEGKVRRFLNRFKFFITKGQMLQFAINCLQSVYDLYIIPQKSLNYDVRLLQLLFWYMISLLVLFGNFLLRAPRSRSEEKEENILRYKEYLKKTLRNGELGDKTLLVKPAVELRNSPRFENPKKYKKNS</sequence>
<dbReference type="PANTHER" id="PTHR11157">
    <property type="entry name" value="FATTY ACID ACYL TRANSFERASE-RELATED"/>
    <property type="match status" value="1"/>
</dbReference>
<keyword evidence="14" id="KW-1185">Reference proteome</keyword>
<keyword evidence="3 12" id="KW-0444">Lipid biosynthesis</keyword>
<evidence type="ECO:0000313" key="14">
    <source>
        <dbReference type="Proteomes" id="UP000192257"/>
    </source>
</evidence>
<evidence type="ECO:0000256" key="8">
    <source>
        <dbReference type="ARBA" id="ARBA00023098"/>
    </source>
</evidence>
<proteinExistence type="inferred from homology"/>
<dbReference type="GO" id="GO:0030148">
    <property type="term" value="P:sphingolipid biosynthetic process"/>
    <property type="evidence" value="ECO:0007669"/>
    <property type="project" value="TreeGrafter"/>
</dbReference>
<feature type="transmembrane region" description="Helical" evidence="12">
    <location>
        <begin position="254"/>
        <end position="271"/>
    </location>
</feature>
<evidence type="ECO:0000256" key="9">
    <source>
        <dbReference type="ARBA" id="ARBA00023136"/>
    </source>
</evidence>
<dbReference type="GO" id="GO:0009922">
    <property type="term" value="F:fatty acid elongase activity"/>
    <property type="evidence" value="ECO:0007669"/>
    <property type="project" value="InterPro"/>
</dbReference>
<dbReference type="InterPro" id="IPR002076">
    <property type="entry name" value="ELO_fam"/>
</dbReference>
<keyword evidence="7 12" id="KW-1133">Transmembrane helix</keyword>
<comment type="subcellular location">
    <subcellularLocation>
        <location evidence="1">Membrane</location>
        <topology evidence="1">Multi-pass membrane protein</topology>
    </subcellularLocation>
</comment>